<proteinExistence type="predicted"/>
<evidence type="ECO:0000313" key="5">
    <source>
        <dbReference type="Proteomes" id="UP001243330"/>
    </source>
</evidence>
<dbReference type="Gene3D" id="3.40.50.300">
    <property type="entry name" value="P-loop containing nucleotide triphosphate hydrolases"/>
    <property type="match status" value="1"/>
</dbReference>
<feature type="coiled-coil region" evidence="1">
    <location>
        <begin position="223"/>
        <end position="341"/>
    </location>
</feature>
<evidence type="ECO:0000256" key="1">
    <source>
        <dbReference type="SAM" id="Coils"/>
    </source>
</evidence>
<keyword evidence="2" id="KW-1133">Transmembrane helix</keyword>
<dbReference type="AlphaFoldDB" id="A0AAD9AUC1"/>
<keyword evidence="5" id="KW-1185">Reference proteome</keyword>
<evidence type="ECO:0000259" key="3">
    <source>
        <dbReference type="Pfam" id="PF01926"/>
    </source>
</evidence>
<name>A0AAD9AUC1_9PEZI</name>
<dbReference type="Pfam" id="PF01926">
    <property type="entry name" value="MMR_HSR1"/>
    <property type="match status" value="1"/>
</dbReference>
<keyword evidence="2" id="KW-0472">Membrane</keyword>
<feature type="transmembrane region" description="Helical" evidence="2">
    <location>
        <begin position="426"/>
        <end position="445"/>
    </location>
</feature>
<evidence type="ECO:0000256" key="2">
    <source>
        <dbReference type="SAM" id="Phobius"/>
    </source>
</evidence>
<dbReference type="InterPro" id="IPR006073">
    <property type="entry name" value="GTP-bd"/>
</dbReference>
<evidence type="ECO:0000313" key="4">
    <source>
        <dbReference type="EMBL" id="KAK1851884.1"/>
    </source>
</evidence>
<gene>
    <name evidence="4" type="ORF">CCHR01_05479</name>
</gene>
<dbReference type="SUPFAM" id="SSF52540">
    <property type="entry name" value="P-loop containing nucleoside triphosphate hydrolases"/>
    <property type="match status" value="1"/>
</dbReference>
<feature type="coiled-coil region" evidence="1">
    <location>
        <begin position="368"/>
        <end position="405"/>
    </location>
</feature>
<accession>A0AAD9AUC1</accession>
<dbReference type="EMBL" id="JAQOWY010000087">
    <property type="protein sequence ID" value="KAK1851884.1"/>
    <property type="molecule type" value="Genomic_DNA"/>
</dbReference>
<dbReference type="InterPro" id="IPR027417">
    <property type="entry name" value="P-loop_NTPase"/>
</dbReference>
<dbReference type="GO" id="GO:0005525">
    <property type="term" value="F:GTP binding"/>
    <property type="evidence" value="ECO:0007669"/>
    <property type="project" value="InterPro"/>
</dbReference>
<dbReference type="Proteomes" id="UP001243330">
    <property type="component" value="Unassembled WGS sequence"/>
</dbReference>
<reference evidence="4" key="1">
    <citation type="submission" date="2023-01" db="EMBL/GenBank/DDBJ databases">
        <title>Colletotrichum chrysophilum M932 genome sequence.</title>
        <authorList>
            <person name="Baroncelli R."/>
        </authorList>
    </citation>
    <scope>NUCLEOTIDE SEQUENCE</scope>
    <source>
        <strain evidence="4">M932</strain>
    </source>
</reference>
<keyword evidence="2" id="KW-0812">Transmembrane</keyword>
<feature type="transmembrane region" description="Helical" evidence="2">
    <location>
        <begin position="401"/>
        <end position="420"/>
    </location>
</feature>
<comment type="caution">
    <text evidence="4">The sequence shown here is derived from an EMBL/GenBank/DDBJ whole genome shotgun (WGS) entry which is preliminary data.</text>
</comment>
<protein>
    <recommendedName>
        <fullName evidence="3">G domain-containing protein</fullName>
    </recommendedName>
</protein>
<keyword evidence="1" id="KW-0175">Coiled coil</keyword>
<organism evidence="4 5">
    <name type="scientific">Colletotrichum chrysophilum</name>
    <dbReference type="NCBI Taxonomy" id="1836956"/>
    <lineage>
        <taxon>Eukaryota</taxon>
        <taxon>Fungi</taxon>
        <taxon>Dikarya</taxon>
        <taxon>Ascomycota</taxon>
        <taxon>Pezizomycotina</taxon>
        <taxon>Sordariomycetes</taxon>
        <taxon>Hypocreomycetidae</taxon>
        <taxon>Glomerellales</taxon>
        <taxon>Glomerellaceae</taxon>
        <taxon>Colletotrichum</taxon>
        <taxon>Colletotrichum gloeosporioides species complex</taxon>
    </lineage>
</organism>
<sequence>MGSESSDIVIAVMGVTGSGKSTFISQLVEQQVPIGHGLRSLTAATGVYDYHHPVYGNIHLIDTPGFDDTVTSDTDVLKNIAAYMSGSYKQGTRLTGVIYMHRITDNRVSGSSGRSINMFKKLCGDDAYKHVVLTTSMWGDEENDAAKVRRETELKADEGFWGLMRSGGSKVMRWKNDSSSASAVVEHLLQCRQIYGLPTLQIQRELVEENRDLEDTSAGQEVGRELLEARKKMLQDVQDLKKEHRDALRTRDYELAEKLQNQKQEMESKLRKAEEAQKALRVDLEQLLREKTEEFEKKKHKELRDQVAEADELAAKRDKELKKLNEDLAQSEVSYQELRKEFAADRKKMSERDVKRAKELAEYEKSLKDQYEQDKQDKQDSLRRQQELAQEIEKAKSRKNLLMALVPSVLGAGVIGLGIVTANPALVISGGGLISGAAAGGAVGMS</sequence>
<dbReference type="CDD" id="cd00882">
    <property type="entry name" value="Ras_like_GTPase"/>
    <property type="match status" value="1"/>
</dbReference>
<feature type="domain" description="G" evidence="3">
    <location>
        <begin position="10"/>
        <end position="70"/>
    </location>
</feature>